<dbReference type="AlphaFoldDB" id="A0A7J7LBA3"/>
<organism evidence="2 3">
    <name type="scientific">Kingdonia uniflora</name>
    <dbReference type="NCBI Taxonomy" id="39325"/>
    <lineage>
        <taxon>Eukaryota</taxon>
        <taxon>Viridiplantae</taxon>
        <taxon>Streptophyta</taxon>
        <taxon>Embryophyta</taxon>
        <taxon>Tracheophyta</taxon>
        <taxon>Spermatophyta</taxon>
        <taxon>Magnoliopsida</taxon>
        <taxon>Ranunculales</taxon>
        <taxon>Circaeasteraceae</taxon>
        <taxon>Kingdonia</taxon>
    </lineage>
</organism>
<feature type="compositionally biased region" description="Polar residues" evidence="1">
    <location>
        <begin position="298"/>
        <end position="308"/>
    </location>
</feature>
<evidence type="ECO:0000256" key="1">
    <source>
        <dbReference type="SAM" id="MobiDB-lite"/>
    </source>
</evidence>
<feature type="compositionally biased region" description="Polar residues" evidence="1">
    <location>
        <begin position="326"/>
        <end position="340"/>
    </location>
</feature>
<feature type="non-terminal residue" evidence="2">
    <location>
        <position position="1"/>
    </location>
</feature>
<name>A0A7J7LBA3_9MAGN</name>
<dbReference type="Proteomes" id="UP000541444">
    <property type="component" value="Unassembled WGS sequence"/>
</dbReference>
<proteinExistence type="predicted"/>
<accession>A0A7J7LBA3</accession>
<evidence type="ECO:0000313" key="3">
    <source>
        <dbReference type="Proteomes" id="UP000541444"/>
    </source>
</evidence>
<feature type="region of interest" description="Disordered" evidence="1">
    <location>
        <begin position="293"/>
        <end position="344"/>
    </location>
</feature>
<sequence>MARSQRIRLVVEGRLAIKIVEVREWIFGSFGYDAEQPVRECELEERERRKIRGFDKELSEGDKRLKRIIDYGSRRWLYSSVVREKLNATADSYSDIEEIAFKMGSSSVNEVSTSGRTNESDNEGELGLKQFPGYGLSLSLTNLAKGIMNAIGACPVQLNGNMREVITVCDHLNAKWKNEGKVRRITTEDILQFYGVKNFKASRGTYFCASLTRHYFFDLNSAGRTWNDNIIWLKGNCLQRDDEEPLDLRFKIVKKSVKFKVERKESLLDKVVEEETELELVLEVLGLSRKKRDDSRSNKVQKAQSTRSMAGVDEGKRQVSSEEARTNFSKTSGTGSSVQPNPVMRGKIALKYPNKRMLKFLPASGTTESGKVAKDKRMRVEPSGESGEKVAYLIKGIWLGIEEEKSELKKANVELEKDLVRLRTDALKDIRQLKAFHAVAIGQLQVETKSNLDKMVDERDRLGRHLMLKGNSEEEVNAIKVDTYVEEEDKVEAEAVGIVDNLDGISRQTVLDNQGDDVELPEGGSEKAVREMSLKINDLEYGLARKRETSKALLSAQAELQGIVQKGNANLRDCQHKLDVALIREKVIERKIKAKESLVKRKEELLKDMLAKEVLNVEIGRRCARAVDLEAINLAESAKYIAKLDENIIYHAKVDTKITENEYA</sequence>
<feature type="compositionally biased region" description="Basic and acidic residues" evidence="1">
    <location>
        <begin position="313"/>
        <end position="325"/>
    </location>
</feature>
<gene>
    <name evidence="2" type="ORF">GIB67_009740</name>
</gene>
<evidence type="ECO:0000313" key="2">
    <source>
        <dbReference type="EMBL" id="KAF6139893.1"/>
    </source>
</evidence>
<reference evidence="2 3" key="1">
    <citation type="journal article" date="2020" name="IScience">
        <title>Genome Sequencing of the Endangered Kingdonia uniflora (Circaeasteraceae, Ranunculales) Reveals Potential Mechanisms of Evolutionary Specialization.</title>
        <authorList>
            <person name="Sun Y."/>
            <person name="Deng T."/>
            <person name="Zhang A."/>
            <person name="Moore M.J."/>
            <person name="Landis J.B."/>
            <person name="Lin N."/>
            <person name="Zhang H."/>
            <person name="Zhang X."/>
            <person name="Huang J."/>
            <person name="Zhang X."/>
            <person name="Sun H."/>
            <person name="Wang H."/>
        </authorList>
    </citation>
    <scope>NUCLEOTIDE SEQUENCE [LARGE SCALE GENOMIC DNA]</scope>
    <source>
        <strain evidence="2">TB1705</strain>
        <tissue evidence="2">Leaf</tissue>
    </source>
</reference>
<protein>
    <submittedName>
        <fullName evidence="2">Uncharacterized protein</fullName>
    </submittedName>
</protein>
<comment type="caution">
    <text evidence="2">The sequence shown here is derived from an EMBL/GenBank/DDBJ whole genome shotgun (WGS) entry which is preliminary data.</text>
</comment>
<keyword evidence="3" id="KW-1185">Reference proteome</keyword>
<dbReference type="EMBL" id="JACGCM010002435">
    <property type="protein sequence ID" value="KAF6139893.1"/>
    <property type="molecule type" value="Genomic_DNA"/>
</dbReference>